<keyword evidence="3" id="KW-1185">Reference proteome</keyword>
<dbReference type="EMBL" id="JBHUCX010000001">
    <property type="protein sequence ID" value="MFD1673104.1"/>
    <property type="molecule type" value="Genomic_DNA"/>
</dbReference>
<gene>
    <name evidence="2" type="ORF">ACFSB2_00015</name>
</gene>
<sequence>MQTNHASPIFLIISVVYVLLVISLIALVVFLLVSLASKGDERKTHIKIKAMANAFIVLFGILLLNVIWTIYRMVIGQAGSPYPFVYLFVVSLVFLISLIINKKKYGD</sequence>
<keyword evidence="1" id="KW-0812">Transmembrane</keyword>
<comment type="caution">
    <text evidence="2">The sequence shown here is derived from an EMBL/GenBank/DDBJ whole genome shotgun (WGS) entry which is preliminary data.</text>
</comment>
<keyword evidence="1" id="KW-1133">Transmembrane helix</keyword>
<proteinExistence type="predicted"/>
<keyword evidence="1" id="KW-0472">Membrane</keyword>
<feature type="transmembrane region" description="Helical" evidence="1">
    <location>
        <begin position="54"/>
        <end position="71"/>
    </location>
</feature>
<protein>
    <submittedName>
        <fullName evidence="2">Uncharacterized protein</fullName>
    </submittedName>
</protein>
<reference evidence="3" key="1">
    <citation type="journal article" date="2019" name="Int. J. Syst. Evol. Microbiol.">
        <title>The Global Catalogue of Microorganisms (GCM) 10K type strain sequencing project: providing services to taxonomists for standard genome sequencing and annotation.</title>
        <authorList>
            <consortium name="The Broad Institute Genomics Platform"/>
            <consortium name="The Broad Institute Genome Sequencing Center for Infectious Disease"/>
            <person name="Wu L."/>
            <person name="Ma J."/>
        </authorList>
    </citation>
    <scope>NUCLEOTIDE SEQUENCE [LARGE SCALE GENOMIC DNA]</scope>
    <source>
        <strain evidence="3">CGMCC 1.12286</strain>
    </source>
</reference>
<evidence type="ECO:0000313" key="3">
    <source>
        <dbReference type="Proteomes" id="UP001597079"/>
    </source>
</evidence>
<evidence type="ECO:0000256" key="1">
    <source>
        <dbReference type="SAM" id="Phobius"/>
    </source>
</evidence>
<evidence type="ECO:0000313" key="2">
    <source>
        <dbReference type="EMBL" id="MFD1673104.1"/>
    </source>
</evidence>
<feature type="transmembrane region" description="Helical" evidence="1">
    <location>
        <begin position="6"/>
        <end position="33"/>
    </location>
</feature>
<dbReference type="RefSeq" id="WP_377940439.1">
    <property type="nucleotide sequence ID" value="NZ_JBHUCX010000001.1"/>
</dbReference>
<dbReference type="Proteomes" id="UP001597079">
    <property type="component" value="Unassembled WGS sequence"/>
</dbReference>
<name>A0ABW4JBM4_9BACL</name>
<accession>A0ABW4JBM4</accession>
<organism evidence="2 3">
    <name type="scientific">Alicyclobacillus fodiniaquatilis</name>
    <dbReference type="NCBI Taxonomy" id="1661150"/>
    <lineage>
        <taxon>Bacteria</taxon>
        <taxon>Bacillati</taxon>
        <taxon>Bacillota</taxon>
        <taxon>Bacilli</taxon>
        <taxon>Bacillales</taxon>
        <taxon>Alicyclobacillaceae</taxon>
        <taxon>Alicyclobacillus</taxon>
    </lineage>
</organism>
<feature type="transmembrane region" description="Helical" evidence="1">
    <location>
        <begin position="83"/>
        <end position="101"/>
    </location>
</feature>